<dbReference type="Pfam" id="PF00730">
    <property type="entry name" value="HhH-GPD"/>
    <property type="match status" value="1"/>
</dbReference>
<keyword evidence="2 12" id="KW-0004">4Fe-4S</keyword>
<dbReference type="FunFam" id="1.10.340.30:FF:000001">
    <property type="entry name" value="Endonuclease III"/>
    <property type="match status" value="1"/>
</dbReference>
<evidence type="ECO:0000313" key="15">
    <source>
        <dbReference type="Proteomes" id="UP001151081"/>
    </source>
</evidence>
<evidence type="ECO:0000256" key="4">
    <source>
        <dbReference type="ARBA" id="ARBA00022763"/>
    </source>
</evidence>
<feature type="binding site" evidence="12">
    <location>
        <position position="230"/>
    </location>
    <ligand>
        <name>[4Fe-4S] cluster</name>
        <dbReference type="ChEBI" id="CHEBI:49883"/>
    </ligand>
</feature>
<dbReference type="EC" id="4.2.99.18" evidence="12"/>
<evidence type="ECO:0000256" key="3">
    <source>
        <dbReference type="ARBA" id="ARBA00022723"/>
    </source>
</evidence>
<organism evidence="14 15">
    <name type="scientific">Polyangium jinanense</name>
    <dbReference type="NCBI Taxonomy" id="2829994"/>
    <lineage>
        <taxon>Bacteria</taxon>
        <taxon>Pseudomonadati</taxon>
        <taxon>Myxococcota</taxon>
        <taxon>Polyangia</taxon>
        <taxon>Polyangiales</taxon>
        <taxon>Polyangiaceae</taxon>
        <taxon>Polyangium</taxon>
    </lineage>
</organism>
<keyword evidence="5 12" id="KW-0378">Hydrolase</keyword>
<proteinExistence type="inferred from homology"/>
<dbReference type="AlphaFoldDB" id="A0A9X3XBM3"/>
<comment type="caution">
    <text evidence="14">The sequence shown here is derived from an EMBL/GenBank/DDBJ whole genome shotgun (WGS) entry which is preliminary data.</text>
</comment>
<comment type="function">
    <text evidence="12">DNA repair enzyme that has both DNA N-glycosylase activity and AP-lyase activity. The DNA N-glycosylase activity releases various damaged pyrimidines from DNA by cleaving the N-glycosidic bond, leaving an AP (apurinic/apyrimidinic) site. The AP-lyase activity cleaves the phosphodiester bond 3' to the AP site by a beta-elimination, leaving a 3'-terminal unsaturated sugar and a product with a terminal 5'-phosphate.</text>
</comment>
<evidence type="ECO:0000256" key="2">
    <source>
        <dbReference type="ARBA" id="ARBA00022485"/>
    </source>
</evidence>
<sequence>MTLAAERDRGAMAISTGTRGMTATNQPRALAQETFRRLRVIHPDAHCELDHVNPFQLLVATVLSAQTTDVLVNQITPKLFARWPDAPSLANAPVAEVAALLRERLGMFNQKGKNIVGLAKKLVEKHGGEVPRTLAELVELPGVGRKTANVVLGVAFGRPEGVVVDTHVQRLSQRLGWTTEQKPETIEKALCALFPPEDWNMLSLVLIFHGRRVCFAKKPACAACGVNDACPSAFAAENVGRKPPKKRPAVVIEAAPRKAAKKAATKKVAATKTAAKKVVVKKGVATRIAPKKAAAKGKGSGRA</sequence>
<dbReference type="SUPFAM" id="SSF48150">
    <property type="entry name" value="DNA-glycosylase"/>
    <property type="match status" value="1"/>
</dbReference>
<evidence type="ECO:0000256" key="6">
    <source>
        <dbReference type="ARBA" id="ARBA00023004"/>
    </source>
</evidence>
<keyword evidence="11 12" id="KW-0326">Glycosidase</keyword>
<dbReference type="GO" id="GO:0046872">
    <property type="term" value="F:metal ion binding"/>
    <property type="evidence" value="ECO:0007669"/>
    <property type="project" value="UniProtKB-KW"/>
</dbReference>
<feature type="binding site" evidence="12">
    <location>
        <position position="221"/>
    </location>
    <ligand>
        <name>[4Fe-4S] cluster</name>
        <dbReference type="ChEBI" id="CHEBI:49883"/>
    </ligand>
</feature>
<dbReference type="Pfam" id="PF00633">
    <property type="entry name" value="HHH"/>
    <property type="match status" value="1"/>
</dbReference>
<comment type="catalytic activity">
    <reaction evidence="12">
        <text>2'-deoxyribonucleotide-(2'-deoxyribose 5'-phosphate)-2'-deoxyribonucleotide-DNA = a 3'-end 2'-deoxyribonucleotide-(2,3-dehydro-2,3-deoxyribose 5'-phosphate)-DNA + a 5'-end 5'-phospho-2'-deoxyribonucleoside-DNA + H(+)</text>
        <dbReference type="Rhea" id="RHEA:66592"/>
        <dbReference type="Rhea" id="RHEA-COMP:13180"/>
        <dbReference type="Rhea" id="RHEA-COMP:16897"/>
        <dbReference type="Rhea" id="RHEA-COMP:17067"/>
        <dbReference type="ChEBI" id="CHEBI:15378"/>
        <dbReference type="ChEBI" id="CHEBI:136412"/>
        <dbReference type="ChEBI" id="CHEBI:157695"/>
        <dbReference type="ChEBI" id="CHEBI:167181"/>
        <dbReference type="EC" id="4.2.99.18"/>
    </reaction>
</comment>
<dbReference type="EMBL" id="JAGTJJ010000054">
    <property type="protein sequence ID" value="MDC3987537.1"/>
    <property type="molecule type" value="Genomic_DNA"/>
</dbReference>
<evidence type="ECO:0000256" key="11">
    <source>
        <dbReference type="ARBA" id="ARBA00023295"/>
    </source>
</evidence>
<dbReference type="PANTHER" id="PTHR10359:SF18">
    <property type="entry name" value="ENDONUCLEASE III"/>
    <property type="match status" value="1"/>
</dbReference>
<dbReference type="GO" id="GO:0006285">
    <property type="term" value="P:base-excision repair, AP site formation"/>
    <property type="evidence" value="ECO:0007669"/>
    <property type="project" value="TreeGrafter"/>
</dbReference>
<dbReference type="InterPro" id="IPR000445">
    <property type="entry name" value="HhH_motif"/>
</dbReference>
<keyword evidence="14" id="KW-0255">Endonuclease</keyword>
<dbReference type="InterPro" id="IPR005759">
    <property type="entry name" value="Nth"/>
</dbReference>
<accession>A0A9X3XBM3</accession>
<protein>
    <recommendedName>
        <fullName evidence="12">Endonuclease III</fullName>
        <ecNumber evidence="12">4.2.99.18</ecNumber>
    </recommendedName>
    <alternativeName>
        <fullName evidence="12">DNA-(apurinic or apyrimidinic site) lyase</fullName>
    </alternativeName>
</protein>
<evidence type="ECO:0000256" key="1">
    <source>
        <dbReference type="ARBA" id="ARBA00008343"/>
    </source>
</evidence>
<reference evidence="14 15" key="1">
    <citation type="submission" date="2021-04" db="EMBL/GenBank/DDBJ databases">
        <title>Genome analysis of Polyangium sp.</title>
        <authorList>
            <person name="Li Y."/>
            <person name="Wang J."/>
        </authorList>
    </citation>
    <scope>NUCLEOTIDE SEQUENCE [LARGE SCALE GENOMIC DNA]</scope>
    <source>
        <strain evidence="14 15">SDU14</strain>
    </source>
</reference>
<dbReference type="InterPro" id="IPR011257">
    <property type="entry name" value="DNA_glycosylase"/>
</dbReference>
<dbReference type="InterPro" id="IPR004035">
    <property type="entry name" value="Endouclease-III_FeS-bd_BS"/>
</dbReference>
<dbReference type="GO" id="GO:0019104">
    <property type="term" value="F:DNA N-glycosylase activity"/>
    <property type="evidence" value="ECO:0007669"/>
    <property type="project" value="UniProtKB-UniRule"/>
</dbReference>
<evidence type="ECO:0000256" key="5">
    <source>
        <dbReference type="ARBA" id="ARBA00022801"/>
    </source>
</evidence>
<dbReference type="PANTHER" id="PTHR10359">
    <property type="entry name" value="A/G-SPECIFIC ADENINE GLYCOSYLASE/ENDONUCLEASE III"/>
    <property type="match status" value="1"/>
</dbReference>
<keyword evidence="3 12" id="KW-0479">Metal-binding</keyword>
<evidence type="ECO:0000256" key="7">
    <source>
        <dbReference type="ARBA" id="ARBA00023014"/>
    </source>
</evidence>
<dbReference type="Gene3D" id="1.10.340.30">
    <property type="entry name" value="Hypothetical protein, domain 2"/>
    <property type="match status" value="1"/>
</dbReference>
<dbReference type="GO" id="GO:0140078">
    <property type="term" value="F:class I DNA-(apurinic or apyrimidinic site) endonuclease activity"/>
    <property type="evidence" value="ECO:0007669"/>
    <property type="project" value="UniProtKB-EC"/>
</dbReference>
<dbReference type="FunFam" id="1.10.1670.10:FF:000001">
    <property type="entry name" value="Endonuclease III"/>
    <property type="match status" value="1"/>
</dbReference>
<evidence type="ECO:0000259" key="13">
    <source>
        <dbReference type="SMART" id="SM00478"/>
    </source>
</evidence>
<dbReference type="PROSITE" id="PS01155">
    <property type="entry name" value="ENDONUCLEASE_III_2"/>
    <property type="match status" value="1"/>
</dbReference>
<evidence type="ECO:0000256" key="9">
    <source>
        <dbReference type="ARBA" id="ARBA00023204"/>
    </source>
</evidence>
<comment type="cofactor">
    <cofactor evidence="12">
        <name>[4Fe-4S] cluster</name>
        <dbReference type="ChEBI" id="CHEBI:49883"/>
    </cofactor>
    <text evidence="12">Binds 1 [4Fe-4S] cluster.</text>
</comment>
<dbReference type="Proteomes" id="UP001151081">
    <property type="component" value="Unassembled WGS sequence"/>
</dbReference>
<gene>
    <name evidence="12 14" type="primary">nth</name>
    <name evidence="14" type="ORF">KEG57_44130</name>
</gene>
<name>A0A9X3XBM3_9BACT</name>
<evidence type="ECO:0000256" key="12">
    <source>
        <dbReference type="HAMAP-Rule" id="MF_00942"/>
    </source>
</evidence>
<dbReference type="SMART" id="SM00478">
    <property type="entry name" value="ENDO3c"/>
    <property type="match status" value="1"/>
</dbReference>
<dbReference type="CDD" id="cd00056">
    <property type="entry name" value="ENDO3c"/>
    <property type="match status" value="1"/>
</dbReference>
<dbReference type="GO" id="GO:0051539">
    <property type="term" value="F:4 iron, 4 sulfur cluster binding"/>
    <property type="evidence" value="ECO:0007669"/>
    <property type="project" value="UniProtKB-UniRule"/>
</dbReference>
<comment type="similarity">
    <text evidence="1 12">Belongs to the Nth/MutY family.</text>
</comment>
<dbReference type="HAMAP" id="MF_00942">
    <property type="entry name" value="Nth"/>
    <property type="match status" value="1"/>
</dbReference>
<dbReference type="InterPro" id="IPR004036">
    <property type="entry name" value="Endonuclease-III-like_CS2"/>
</dbReference>
<dbReference type="InterPro" id="IPR023170">
    <property type="entry name" value="HhH_base_excis_C"/>
</dbReference>
<dbReference type="PROSITE" id="PS00764">
    <property type="entry name" value="ENDONUCLEASE_III_1"/>
    <property type="match status" value="1"/>
</dbReference>
<keyword evidence="9 12" id="KW-0234">DNA repair</keyword>
<feature type="domain" description="HhH-GPD" evidence="13">
    <location>
        <begin position="63"/>
        <end position="212"/>
    </location>
</feature>
<evidence type="ECO:0000256" key="10">
    <source>
        <dbReference type="ARBA" id="ARBA00023239"/>
    </source>
</evidence>
<dbReference type="InterPro" id="IPR003265">
    <property type="entry name" value="HhH-GPD_domain"/>
</dbReference>
<feature type="binding site" evidence="12">
    <location>
        <position position="224"/>
    </location>
    <ligand>
        <name>[4Fe-4S] cluster</name>
        <dbReference type="ChEBI" id="CHEBI:49883"/>
    </ligand>
</feature>
<evidence type="ECO:0000313" key="14">
    <source>
        <dbReference type="EMBL" id="MDC3987537.1"/>
    </source>
</evidence>
<keyword evidence="4 12" id="KW-0227">DNA damage</keyword>
<keyword evidence="14" id="KW-0540">Nuclease</keyword>
<keyword evidence="10 12" id="KW-0456">Lyase</keyword>
<feature type="binding site" evidence="12">
    <location>
        <position position="214"/>
    </location>
    <ligand>
        <name>[4Fe-4S] cluster</name>
        <dbReference type="ChEBI" id="CHEBI:49883"/>
    </ligand>
</feature>
<dbReference type="Gene3D" id="1.10.1670.10">
    <property type="entry name" value="Helix-hairpin-Helix base-excision DNA repair enzymes (C-terminal)"/>
    <property type="match status" value="1"/>
</dbReference>
<dbReference type="GO" id="GO:0003677">
    <property type="term" value="F:DNA binding"/>
    <property type="evidence" value="ECO:0007669"/>
    <property type="project" value="UniProtKB-UniRule"/>
</dbReference>
<keyword evidence="8 12" id="KW-0238">DNA-binding</keyword>
<keyword evidence="7 12" id="KW-0411">Iron-sulfur</keyword>
<dbReference type="NCBIfam" id="TIGR01083">
    <property type="entry name" value="nth"/>
    <property type="match status" value="1"/>
</dbReference>
<keyword evidence="15" id="KW-1185">Reference proteome</keyword>
<evidence type="ECO:0000256" key="8">
    <source>
        <dbReference type="ARBA" id="ARBA00023125"/>
    </source>
</evidence>
<keyword evidence="6 12" id="KW-0408">Iron</keyword>